<sequence length="37" mass="4230">MIEFDDAVEFTPVTIGLSTFVSLFLRYPDKNSCFVNL</sequence>
<reference evidence="1 2" key="1">
    <citation type="journal article" date="2008" name="J. Bacteriol.">
        <title>The genome of Heliobacterium modesticaldum, a phototrophic representative of the Firmicutes containing the simplest photosynthetic apparatus.</title>
        <authorList>
            <person name="Sattley W.M."/>
            <person name="Madigan M.T."/>
            <person name="Swingley W.D."/>
            <person name="Cheung P.C."/>
            <person name="Clocksin K.M."/>
            <person name="Conrad A.L."/>
            <person name="Dejesa L.C."/>
            <person name="Honchak B.M."/>
            <person name="Jung D.O."/>
            <person name="Karbach L.E."/>
            <person name="Kurdoglu A."/>
            <person name="Lahiri S."/>
            <person name="Mastrian S.D."/>
            <person name="Page L.E."/>
            <person name="Taylor H.L."/>
            <person name="Wang Z.T."/>
            <person name="Raymond J."/>
            <person name="Chen M."/>
            <person name="Blankenship R.E."/>
            <person name="Touchman J.W."/>
        </authorList>
    </citation>
    <scope>NUCLEOTIDE SEQUENCE [LARGE SCALE GENOMIC DNA]</scope>
    <source>
        <strain evidence="2">ATCC 51547 / Ice1</strain>
    </source>
</reference>
<proteinExistence type="predicted"/>
<dbReference type="Proteomes" id="UP000008550">
    <property type="component" value="Chromosome"/>
</dbReference>
<protein>
    <submittedName>
        <fullName evidence="1">Uncharacterized protein</fullName>
    </submittedName>
</protein>
<name>B0TIH3_HELMI</name>
<accession>B0TIH3</accession>
<evidence type="ECO:0000313" key="2">
    <source>
        <dbReference type="Proteomes" id="UP000008550"/>
    </source>
</evidence>
<evidence type="ECO:0000313" key="1">
    <source>
        <dbReference type="EMBL" id="ABZ84914.1"/>
    </source>
</evidence>
<gene>
    <name evidence="1" type="ORF">HM1_2364</name>
</gene>
<dbReference type="HOGENOM" id="CLU_3344453_0_0_9"/>
<dbReference type="KEGG" id="hmo:HM1_2364"/>
<dbReference type="AlphaFoldDB" id="B0TIH3"/>
<keyword evidence="2" id="KW-1185">Reference proteome</keyword>
<dbReference type="EMBL" id="CP000930">
    <property type="protein sequence ID" value="ABZ84914.1"/>
    <property type="molecule type" value="Genomic_DNA"/>
</dbReference>
<organism evidence="1 2">
    <name type="scientific">Heliobacterium modesticaldum (strain ATCC 51547 / Ice1)</name>
    <dbReference type="NCBI Taxonomy" id="498761"/>
    <lineage>
        <taxon>Bacteria</taxon>
        <taxon>Bacillati</taxon>
        <taxon>Bacillota</taxon>
        <taxon>Clostridia</taxon>
        <taxon>Eubacteriales</taxon>
        <taxon>Heliobacteriaceae</taxon>
        <taxon>Heliomicrobium</taxon>
    </lineage>
</organism>